<evidence type="ECO:0000259" key="5">
    <source>
        <dbReference type="Pfam" id="PF25975"/>
    </source>
</evidence>
<reference evidence="6 7" key="1">
    <citation type="submission" date="2014-03" db="EMBL/GenBank/DDBJ databases">
        <title>Whole genome sequence of Novosphingobium resinovorum KF1.</title>
        <authorList>
            <person name="Gan H.M."/>
            <person name="Gan H.Y."/>
            <person name="Chew T.H."/>
            <person name="Savka M.A."/>
        </authorList>
    </citation>
    <scope>NUCLEOTIDE SEQUENCE [LARGE SCALE GENOMIC DNA]</scope>
    <source>
        <strain evidence="6 7">KF1</strain>
    </source>
</reference>
<name>A0A031JCF0_9SPHN</name>
<feature type="domain" description="Multidrug resistance protein MdtA-like barrel-sandwich hybrid" evidence="4">
    <location>
        <begin position="87"/>
        <end position="215"/>
    </location>
</feature>
<sequence length="369" mass="37137">MENGRKYLVGGAIVAVAVAGLGWTMFPRSETVSAGTQVKTEKAAGMLAVLPDRARLLGIKASPALPASEAPIADLPATISPPANARVAVTATLPGVVMRTMVVEGDSVQAGQPLAVVSSRDILTLGADLARANARLGVAQTSAARLSQLDKEGVIAGARADEARAVAMEARADVREKSRILSLVGGHGSSGTYTLTAPIAGRITRAKIQTGDPLDGTTAPYVIDANGRYEVVAQVPERLVGQIRPGMTVKLGALSGTVTSVGSTIDAMTRSASLKASLPAAPGVIAGATGNVTIFGPAPKGAVVLPAAAVVDTDGKSVVFVAVRGGYVQRRVTKGGAVDGQVLLLTGVSVGENVVTTGTSALKALAISK</sequence>
<dbReference type="AlphaFoldDB" id="A0A031JCF0"/>
<dbReference type="GO" id="GO:0060003">
    <property type="term" value="P:copper ion export"/>
    <property type="evidence" value="ECO:0007669"/>
    <property type="project" value="TreeGrafter"/>
</dbReference>
<dbReference type="NCBIfam" id="TIGR01730">
    <property type="entry name" value="RND_mfp"/>
    <property type="match status" value="1"/>
</dbReference>
<dbReference type="PATRIC" id="fig|158500.4.peg.5394"/>
<dbReference type="RefSeq" id="WP_036530305.1">
    <property type="nucleotide sequence ID" value="NZ_JFYZ01000063.1"/>
</dbReference>
<dbReference type="GO" id="GO:0022857">
    <property type="term" value="F:transmembrane transporter activity"/>
    <property type="evidence" value="ECO:0007669"/>
    <property type="project" value="InterPro"/>
</dbReference>
<comment type="similarity">
    <text evidence="1">Belongs to the membrane fusion protein (MFP) (TC 8.A.1) family.</text>
</comment>
<dbReference type="PANTHER" id="PTHR30097:SF4">
    <property type="entry name" value="SLR6042 PROTEIN"/>
    <property type="match status" value="1"/>
</dbReference>
<dbReference type="eggNOG" id="COG0845">
    <property type="taxonomic scope" value="Bacteria"/>
</dbReference>
<dbReference type="Gene3D" id="2.40.50.100">
    <property type="match status" value="1"/>
</dbReference>
<dbReference type="Pfam" id="PF25975">
    <property type="entry name" value="CzcB_C"/>
    <property type="match status" value="1"/>
</dbReference>
<evidence type="ECO:0000256" key="1">
    <source>
        <dbReference type="ARBA" id="ARBA00009477"/>
    </source>
</evidence>
<evidence type="ECO:0000256" key="3">
    <source>
        <dbReference type="SAM" id="Phobius"/>
    </source>
</evidence>
<comment type="caution">
    <text evidence="6">The sequence shown here is derived from an EMBL/GenBank/DDBJ whole genome shotgun (WGS) entry which is preliminary data.</text>
</comment>
<dbReference type="Gene3D" id="2.40.30.170">
    <property type="match status" value="1"/>
</dbReference>
<evidence type="ECO:0000256" key="2">
    <source>
        <dbReference type="ARBA" id="ARBA00022448"/>
    </source>
</evidence>
<feature type="domain" description="CzcB-like C-terminal circularly permuted SH3-like" evidence="5">
    <location>
        <begin position="303"/>
        <end position="363"/>
    </location>
</feature>
<organism evidence="6 7">
    <name type="scientific">Novosphingobium resinovorum</name>
    <dbReference type="NCBI Taxonomy" id="158500"/>
    <lineage>
        <taxon>Bacteria</taxon>
        <taxon>Pseudomonadati</taxon>
        <taxon>Pseudomonadota</taxon>
        <taxon>Alphaproteobacteria</taxon>
        <taxon>Sphingomonadales</taxon>
        <taxon>Sphingomonadaceae</taxon>
        <taxon>Novosphingobium</taxon>
    </lineage>
</organism>
<dbReference type="GO" id="GO:0016020">
    <property type="term" value="C:membrane"/>
    <property type="evidence" value="ECO:0007669"/>
    <property type="project" value="InterPro"/>
</dbReference>
<gene>
    <name evidence="6" type="ORF">BV97_05319</name>
</gene>
<keyword evidence="3" id="KW-1133">Transmembrane helix</keyword>
<accession>A0A031JCF0</accession>
<dbReference type="InterPro" id="IPR006143">
    <property type="entry name" value="RND_pump_MFP"/>
</dbReference>
<dbReference type="GO" id="GO:0015679">
    <property type="term" value="P:plasma membrane copper ion transport"/>
    <property type="evidence" value="ECO:0007669"/>
    <property type="project" value="TreeGrafter"/>
</dbReference>
<evidence type="ECO:0000313" key="7">
    <source>
        <dbReference type="Proteomes" id="UP000024329"/>
    </source>
</evidence>
<dbReference type="GO" id="GO:0030288">
    <property type="term" value="C:outer membrane-bounded periplasmic space"/>
    <property type="evidence" value="ECO:0007669"/>
    <property type="project" value="TreeGrafter"/>
</dbReference>
<dbReference type="Proteomes" id="UP000024329">
    <property type="component" value="Unassembled WGS sequence"/>
</dbReference>
<dbReference type="Pfam" id="PF25917">
    <property type="entry name" value="BSH_RND"/>
    <property type="match status" value="1"/>
</dbReference>
<dbReference type="InterPro" id="IPR051909">
    <property type="entry name" value="MFP_Cation_Efflux"/>
</dbReference>
<dbReference type="GO" id="GO:0046914">
    <property type="term" value="F:transition metal ion binding"/>
    <property type="evidence" value="ECO:0007669"/>
    <property type="project" value="TreeGrafter"/>
</dbReference>
<dbReference type="Gene3D" id="1.10.287.470">
    <property type="entry name" value="Helix hairpin bin"/>
    <property type="match status" value="1"/>
</dbReference>
<proteinExistence type="inferred from homology"/>
<dbReference type="PANTHER" id="PTHR30097">
    <property type="entry name" value="CATION EFFLUX SYSTEM PROTEIN CUSB"/>
    <property type="match status" value="1"/>
</dbReference>
<dbReference type="EMBL" id="JFYZ01000063">
    <property type="protein sequence ID" value="EZP70937.1"/>
    <property type="molecule type" value="Genomic_DNA"/>
</dbReference>
<dbReference type="InterPro" id="IPR058649">
    <property type="entry name" value="CzcB_C"/>
</dbReference>
<dbReference type="Gene3D" id="2.40.420.20">
    <property type="match status" value="1"/>
</dbReference>
<keyword evidence="3" id="KW-0472">Membrane</keyword>
<evidence type="ECO:0000259" key="4">
    <source>
        <dbReference type="Pfam" id="PF25917"/>
    </source>
</evidence>
<protein>
    <submittedName>
        <fullName evidence="6">Heavy metal efflux system protein</fullName>
    </submittedName>
</protein>
<keyword evidence="3" id="KW-0812">Transmembrane</keyword>
<evidence type="ECO:0000313" key="6">
    <source>
        <dbReference type="EMBL" id="EZP70937.1"/>
    </source>
</evidence>
<dbReference type="InterPro" id="IPR058625">
    <property type="entry name" value="MdtA-like_BSH"/>
</dbReference>
<feature type="transmembrane region" description="Helical" evidence="3">
    <location>
        <begin position="7"/>
        <end position="26"/>
    </location>
</feature>
<keyword evidence="2" id="KW-0813">Transport</keyword>
<dbReference type="SUPFAM" id="SSF111369">
    <property type="entry name" value="HlyD-like secretion proteins"/>
    <property type="match status" value="1"/>
</dbReference>